<evidence type="ECO:0000256" key="1">
    <source>
        <dbReference type="SAM" id="MobiDB-lite"/>
    </source>
</evidence>
<protein>
    <submittedName>
        <fullName evidence="2">Uncharacterized protein</fullName>
    </submittedName>
</protein>
<gene>
    <name evidence="2" type="ORF">MERR_LOCUS30790</name>
</gene>
<feature type="region of interest" description="Disordered" evidence="1">
    <location>
        <begin position="1"/>
        <end position="71"/>
    </location>
</feature>
<feature type="compositionally biased region" description="Basic and acidic residues" evidence="1">
    <location>
        <begin position="57"/>
        <end position="71"/>
    </location>
</feature>
<dbReference type="Proteomes" id="UP000467841">
    <property type="component" value="Unassembled WGS sequence"/>
</dbReference>
<organism evidence="2 3">
    <name type="scientific">Microthlaspi erraticum</name>
    <dbReference type="NCBI Taxonomy" id="1685480"/>
    <lineage>
        <taxon>Eukaryota</taxon>
        <taxon>Viridiplantae</taxon>
        <taxon>Streptophyta</taxon>
        <taxon>Embryophyta</taxon>
        <taxon>Tracheophyta</taxon>
        <taxon>Spermatophyta</taxon>
        <taxon>Magnoliopsida</taxon>
        <taxon>eudicotyledons</taxon>
        <taxon>Gunneridae</taxon>
        <taxon>Pentapetalae</taxon>
        <taxon>rosids</taxon>
        <taxon>malvids</taxon>
        <taxon>Brassicales</taxon>
        <taxon>Brassicaceae</taxon>
        <taxon>Coluteocarpeae</taxon>
        <taxon>Microthlaspi</taxon>
    </lineage>
</organism>
<name>A0A6D2K642_9BRAS</name>
<feature type="compositionally biased region" description="Polar residues" evidence="1">
    <location>
        <begin position="1"/>
        <end position="16"/>
    </location>
</feature>
<feature type="compositionally biased region" description="Basic and acidic residues" evidence="1">
    <location>
        <begin position="23"/>
        <end position="45"/>
    </location>
</feature>
<reference evidence="2" key="1">
    <citation type="submission" date="2020-01" db="EMBL/GenBank/DDBJ databases">
        <authorList>
            <person name="Mishra B."/>
        </authorList>
    </citation>
    <scope>NUCLEOTIDE SEQUENCE [LARGE SCALE GENOMIC DNA]</scope>
</reference>
<evidence type="ECO:0000313" key="3">
    <source>
        <dbReference type="Proteomes" id="UP000467841"/>
    </source>
</evidence>
<proteinExistence type="predicted"/>
<feature type="compositionally biased region" description="Polar residues" evidence="1">
    <location>
        <begin position="100"/>
        <end position="109"/>
    </location>
</feature>
<dbReference type="EMBL" id="CACVBM020001283">
    <property type="protein sequence ID" value="CAA7043555.1"/>
    <property type="molecule type" value="Genomic_DNA"/>
</dbReference>
<evidence type="ECO:0000313" key="2">
    <source>
        <dbReference type="EMBL" id="CAA7043555.1"/>
    </source>
</evidence>
<accession>A0A6D2K642</accession>
<sequence length="156" mass="17402">MASTFPRSILLTTQGDSLPKSLTEPHHLSQGKKETTRREEEEFQGRRSNSTTGLDRVQTEETQLDRADGRVDLEEPYSRILDLSTIQHLTRTIPEHGTLYGSSSEPSSTKAKEPHTLQGRRRGATSSIERRSASGVLLMAVSLSRPRPCLPVLWGH</sequence>
<dbReference type="AlphaFoldDB" id="A0A6D2K642"/>
<comment type="caution">
    <text evidence="2">The sequence shown here is derived from an EMBL/GenBank/DDBJ whole genome shotgun (WGS) entry which is preliminary data.</text>
</comment>
<feature type="region of interest" description="Disordered" evidence="1">
    <location>
        <begin position="94"/>
        <end position="129"/>
    </location>
</feature>
<keyword evidence="3" id="KW-1185">Reference proteome</keyword>